<feature type="transmembrane region" description="Helical" evidence="1">
    <location>
        <begin position="48"/>
        <end position="68"/>
    </location>
</feature>
<dbReference type="Proteomes" id="UP000318717">
    <property type="component" value="Unassembled WGS sequence"/>
</dbReference>
<sequence>MIINYALEKLMRKSQGAEEENSTYFVCLTLRVVLDYKETSKVNNCAKFLVVLYKTMVILGSGTFYMAYRI</sequence>
<proteinExistence type="predicted"/>
<name>A0A4Y3HXB1_9VIBR</name>
<keyword evidence="1" id="KW-1133">Transmembrane helix</keyword>
<dbReference type="AlphaFoldDB" id="A0A4Y3HXB1"/>
<evidence type="ECO:0000313" key="3">
    <source>
        <dbReference type="Proteomes" id="UP000318717"/>
    </source>
</evidence>
<organism evidence="2 3">
    <name type="scientific">Vibrio inusitatus NBRC 102082</name>
    <dbReference type="NCBI Taxonomy" id="1219070"/>
    <lineage>
        <taxon>Bacteria</taxon>
        <taxon>Pseudomonadati</taxon>
        <taxon>Pseudomonadota</taxon>
        <taxon>Gammaproteobacteria</taxon>
        <taxon>Vibrionales</taxon>
        <taxon>Vibrionaceae</taxon>
        <taxon>Vibrio</taxon>
    </lineage>
</organism>
<evidence type="ECO:0000313" key="2">
    <source>
        <dbReference type="EMBL" id="GEA51658.1"/>
    </source>
</evidence>
<comment type="caution">
    <text evidence="2">The sequence shown here is derived from an EMBL/GenBank/DDBJ whole genome shotgun (WGS) entry which is preliminary data.</text>
</comment>
<accession>A0A4Y3HXB1</accession>
<dbReference type="EMBL" id="BJLF01000011">
    <property type="protein sequence ID" value="GEA51658.1"/>
    <property type="molecule type" value="Genomic_DNA"/>
</dbReference>
<keyword evidence="3" id="KW-1185">Reference proteome</keyword>
<protein>
    <submittedName>
        <fullName evidence="2">Uncharacterized protein</fullName>
    </submittedName>
</protein>
<reference evidence="2 3" key="1">
    <citation type="submission" date="2019-06" db="EMBL/GenBank/DDBJ databases">
        <title>Whole genome shotgun sequence of Vibrio inusitatus NBRC 102082.</title>
        <authorList>
            <person name="Hosoyama A."/>
            <person name="Uohara A."/>
            <person name="Ohji S."/>
            <person name="Ichikawa N."/>
        </authorList>
    </citation>
    <scope>NUCLEOTIDE SEQUENCE [LARGE SCALE GENOMIC DNA]</scope>
    <source>
        <strain evidence="2 3">NBRC 102082</strain>
    </source>
</reference>
<keyword evidence="1" id="KW-0472">Membrane</keyword>
<evidence type="ECO:0000256" key="1">
    <source>
        <dbReference type="SAM" id="Phobius"/>
    </source>
</evidence>
<keyword evidence="1" id="KW-0812">Transmembrane</keyword>
<gene>
    <name evidence="2" type="ORF">VIN01S_24620</name>
</gene>